<dbReference type="AlphaFoldDB" id="A0A3D8Q9D9"/>
<reference evidence="5 6" key="1">
    <citation type="journal article" date="2018" name="IMA Fungus">
        <title>IMA Genome-F 9: Draft genome sequence of Annulohypoxylon stygium, Aspergillus mulundensis, Berkeleyomyces basicola (syn. Thielaviopsis basicola), Ceratocystis smalleyi, two Cercospora beticola strains, Coleophoma cylindrospora, Fusarium fracticaudum, Phialophora cf. hyalina, and Morchella septimelata.</title>
        <authorList>
            <person name="Wingfield B.D."/>
            <person name="Bills G.F."/>
            <person name="Dong Y."/>
            <person name="Huang W."/>
            <person name="Nel W.J."/>
            <person name="Swalarsk-Parry B.S."/>
            <person name="Vaghefi N."/>
            <person name="Wilken P.M."/>
            <person name="An Z."/>
            <person name="de Beer Z.W."/>
            <person name="De Vos L."/>
            <person name="Chen L."/>
            <person name="Duong T.A."/>
            <person name="Gao Y."/>
            <person name="Hammerbacher A."/>
            <person name="Kikkert J.R."/>
            <person name="Li Y."/>
            <person name="Li H."/>
            <person name="Li K."/>
            <person name="Li Q."/>
            <person name="Liu X."/>
            <person name="Ma X."/>
            <person name="Naidoo K."/>
            <person name="Pethybridge S.J."/>
            <person name="Sun J."/>
            <person name="Steenkamp E.T."/>
            <person name="van der Nest M.A."/>
            <person name="van Wyk S."/>
            <person name="Wingfield M.J."/>
            <person name="Xiong C."/>
            <person name="Yue Q."/>
            <person name="Zhang X."/>
        </authorList>
    </citation>
    <scope>NUCLEOTIDE SEQUENCE [LARGE SCALE GENOMIC DNA]</scope>
    <source>
        <strain evidence="5 6">BP5796</strain>
    </source>
</reference>
<protein>
    <submittedName>
        <fullName evidence="5">Uncharacterized protein</fullName>
    </submittedName>
</protein>
<dbReference type="Pfam" id="PF22974">
    <property type="entry name" value="DUF7029"/>
    <property type="match status" value="1"/>
</dbReference>
<feature type="region of interest" description="Disordered" evidence="1">
    <location>
        <begin position="781"/>
        <end position="855"/>
    </location>
</feature>
<keyword evidence="2" id="KW-0732">Signal</keyword>
<gene>
    <name evidence="5" type="ORF">BP5796_12393</name>
</gene>
<feature type="compositionally biased region" description="Low complexity" evidence="1">
    <location>
        <begin position="336"/>
        <end position="385"/>
    </location>
</feature>
<dbReference type="InterPro" id="IPR054293">
    <property type="entry name" value="DUF7029"/>
</dbReference>
<feature type="signal peptide" evidence="2">
    <location>
        <begin position="1"/>
        <end position="16"/>
    </location>
</feature>
<organism evidence="5 6">
    <name type="scientific">Coleophoma crateriformis</name>
    <dbReference type="NCBI Taxonomy" id="565419"/>
    <lineage>
        <taxon>Eukaryota</taxon>
        <taxon>Fungi</taxon>
        <taxon>Dikarya</taxon>
        <taxon>Ascomycota</taxon>
        <taxon>Pezizomycotina</taxon>
        <taxon>Leotiomycetes</taxon>
        <taxon>Helotiales</taxon>
        <taxon>Dermateaceae</taxon>
        <taxon>Coleophoma</taxon>
    </lineage>
</organism>
<evidence type="ECO:0000313" key="5">
    <source>
        <dbReference type="EMBL" id="RDW58463.1"/>
    </source>
</evidence>
<keyword evidence="6" id="KW-1185">Reference proteome</keyword>
<dbReference type="EMBL" id="PDLN01000021">
    <property type="protein sequence ID" value="RDW58463.1"/>
    <property type="molecule type" value="Genomic_DNA"/>
</dbReference>
<feature type="compositionally biased region" description="Low complexity" evidence="1">
    <location>
        <begin position="791"/>
        <end position="820"/>
    </location>
</feature>
<accession>A0A3D8Q9D9</accession>
<name>A0A3D8Q9D9_9HELO</name>
<feature type="domain" description="DUF7223" evidence="4">
    <location>
        <begin position="539"/>
        <end position="764"/>
    </location>
</feature>
<dbReference type="OrthoDB" id="160645at2759"/>
<evidence type="ECO:0000259" key="4">
    <source>
        <dbReference type="Pfam" id="PF23865"/>
    </source>
</evidence>
<feature type="region of interest" description="Disordered" evidence="1">
    <location>
        <begin position="465"/>
        <end position="485"/>
    </location>
</feature>
<evidence type="ECO:0000259" key="3">
    <source>
        <dbReference type="Pfam" id="PF22974"/>
    </source>
</evidence>
<proteinExistence type="predicted"/>
<dbReference type="Proteomes" id="UP000256328">
    <property type="component" value="Unassembled WGS sequence"/>
</dbReference>
<feature type="chain" id="PRO_5017579633" evidence="2">
    <location>
        <begin position="17"/>
        <end position="1041"/>
    </location>
</feature>
<evidence type="ECO:0000256" key="2">
    <source>
        <dbReference type="SAM" id="SignalP"/>
    </source>
</evidence>
<dbReference type="InterPro" id="IPR055647">
    <property type="entry name" value="DUF7223"/>
</dbReference>
<evidence type="ECO:0000256" key="1">
    <source>
        <dbReference type="SAM" id="MobiDB-lite"/>
    </source>
</evidence>
<feature type="region of interest" description="Disordered" evidence="1">
    <location>
        <begin position="314"/>
        <end position="385"/>
    </location>
</feature>
<dbReference type="Pfam" id="PF23865">
    <property type="entry name" value="DUF7223"/>
    <property type="match status" value="1"/>
</dbReference>
<evidence type="ECO:0000313" key="6">
    <source>
        <dbReference type="Proteomes" id="UP000256328"/>
    </source>
</evidence>
<sequence>MEKGLVWIAIVGISMASAILNPRQVPVATITEIVYESVVPCAMPMVIDTPAPVISDTPSQMVTLAPNVHWSVDTNDVNNLIPSFSSDLYYASAPTIDAGVVHDFAVVNGSNTYPAIVLDHSSLISSIQCGTSKMVISFSNSEAFSIVQNTWTNTYLIITSSTSCQTSANANNRGFFIVNSTVFKPDLLTVVLDAITVGIQDALSDIDVSFGSFSPTVTSSGAAETGSFPSNLPTPVADSTATSACDPLPAAEISGFPAAACGATFDADLDATIGFFNFDVDHFSASLEAAAPGLGDYNVTDYQEDDVLDANGNTLQRRQGNKNNKGGNKGSAAGTNQAKPAKNPPAAVKPAQNPPVAVAPQAAKPAQNPAAAVKPAQNPPAVVKPAQNPPVIVAPPAAKPAQNPAAAVKSAQNPAAVVKPVTPAKPPTPAVPATKPNASPIQQKLVTDLKKANAQTPIADKAKGTVPVAKGAPKPPPKPAPTSKPLDLEKLAANVLKGVEFVKFMASDPVIKSSVSFTLPEAGKYPTVESPFGSGYQLYESGITNTDGTTGAVAVYCIECSAAGALSLNGKLSLGLSVTNPIKQATIVVNGNIQANFGLGVKADGSFKKNAEMDLGTVDGKSYSVDNIIQVVPRVGISAVYDLDVQSPGSIFVSASATLPDYSVTLDFANFKNSKMGDFKPTFNTSFDVEGQISAKTASLSLPIRIGVAVKIISLGNAVVEAFLVNKPLLEASTSYTADSTPPAPCNNGVSYSANFSDASSVELLKQPVVQLAEGTFSAPPIGPTCKSLGAPSSTTSSSSTSTFSTSTTSASAQTTPTTPKVAPGAPAPPTKRDVPAGKVDSRQEDNNTDPATADFEADSAALEATIVDDSENGNGFTFSSIYDSTGQFVLVNDDYGNFAVKAVNESPAPIFASYQNVTISDDADRLMFYYPDIMDAYGVSRFRMNFLDQIPVTSDFITFVPINDDGLSTTPGAYVAVDSSENVFFTVVCFYQDQIARIFIVQDIDAGIANLQSPDLTYIVTGGVVTQCAAIDFVSDNAGI</sequence>
<feature type="compositionally biased region" description="Basic and acidic residues" evidence="1">
    <location>
        <begin position="831"/>
        <end position="846"/>
    </location>
</feature>
<feature type="compositionally biased region" description="Pro residues" evidence="1">
    <location>
        <begin position="473"/>
        <end position="482"/>
    </location>
</feature>
<comment type="caution">
    <text evidence="5">The sequence shown here is derived from an EMBL/GenBank/DDBJ whole genome shotgun (WGS) entry which is preliminary data.</text>
</comment>
<feature type="domain" description="DUF7029" evidence="3">
    <location>
        <begin position="111"/>
        <end position="206"/>
    </location>
</feature>